<dbReference type="InterPro" id="IPR029052">
    <property type="entry name" value="Metallo-depent_PP-like"/>
</dbReference>
<dbReference type="InterPro" id="IPR038607">
    <property type="entry name" value="PhoD-like_sf"/>
</dbReference>
<comment type="caution">
    <text evidence="2">The sequence shown here is derived from an EMBL/GenBank/DDBJ whole genome shotgun (WGS) entry which is preliminary data.</text>
</comment>
<dbReference type="Gene3D" id="3.60.21.70">
    <property type="entry name" value="PhoD-like phosphatase"/>
    <property type="match status" value="1"/>
</dbReference>
<dbReference type="EMBL" id="QOPD01000005">
    <property type="protein sequence ID" value="RCL38128.1"/>
    <property type="molecule type" value="Genomic_DNA"/>
</dbReference>
<sequence>MYQMKNLTKLIVLILFFINPLYATDVYKMAFGSCLHQNYPAPIWSAIKNNNINSFFFLGDNIYGDTSSGLPWKLKSSYELQKKAIPSWLKSIELYSIWDDHDYGKNNAGADYKFKQKAEELYFDFWNIPSNDERRSRPGIYYASVKKIHNNKVLIVGLDTRYFRSDIQRVKGVHLPNLDPSATILGTEQWDWLKRTLNIDHDLLILASSIQVIPTEHRFEKWFNIPAERDKLLQLLVNHSAPTLILSGDRHRGGIYQYENILEVTSSSLNRNSSQKVETDTLLLGKTYPQNNFGLLTIENDSLTVNLIDKDNKTLESASISF</sequence>
<evidence type="ECO:0000259" key="1">
    <source>
        <dbReference type="Pfam" id="PF09423"/>
    </source>
</evidence>
<protein>
    <submittedName>
        <fullName evidence="2">Alkaline phosphatase family protein</fullName>
    </submittedName>
</protein>
<organism evidence="2 3">
    <name type="scientific">SAR86 cluster bacterium</name>
    <dbReference type="NCBI Taxonomy" id="2030880"/>
    <lineage>
        <taxon>Bacteria</taxon>
        <taxon>Pseudomonadati</taxon>
        <taxon>Pseudomonadota</taxon>
        <taxon>Gammaproteobacteria</taxon>
        <taxon>SAR86 cluster</taxon>
    </lineage>
</organism>
<evidence type="ECO:0000313" key="3">
    <source>
        <dbReference type="Proteomes" id="UP000252147"/>
    </source>
</evidence>
<dbReference type="PANTHER" id="PTHR33987:SF1">
    <property type="entry name" value="CALCINEURIN-LIKE METALLO-PHOSPHOESTERASE SUPERFAMILY PROTEIN"/>
    <property type="match status" value="1"/>
</dbReference>
<dbReference type="Proteomes" id="UP000252147">
    <property type="component" value="Unassembled WGS sequence"/>
</dbReference>
<evidence type="ECO:0000313" key="2">
    <source>
        <dbReference type="EMBL" id="RCL38128.1"/>
    </source>
</evidence>
<name>A0A368BLD3_9GAMM</name>
<dbReference type="PANTHER" id="PTHR33987">
    <property type="entry name" value="CALCINEURIN-LIKE METALLO-PHOSPHOESTERASE SUPERFAMILY PROTEIN"/>
    <property type="match status" value="1"/>
</dbReference>
<dbReference type="AlphaFoldDB" id="A0A368BLD3"/>
<accession>A0A368BLD3</accession>
<feature type="domain" description="PhoD-like phosphatase metallophosphatase" evidence="1">
    <location>
        <begin position="98"/>
        <end position="279"/>
    </location>
</feature>
<proteinExistence type="predicted"/>
<dbReference type="CDD" id="cd07389">
    <property type="entry name" value="MPP_PhoD"/>
    <property type="match status" value="1"/>
</dbReference>
<dbReference type="Pfam" id="PF09423">
    <property type="entry name" value="PhoD"/>
    <property type="match status" value="1"/>
</dbReference>
<gene>
    <name evidence="2" type="ORF">DBW97_03605</name>
</gene>
<reference evidence="2 3" key="1">
    <citation type="journal article" date="2018" name="Microbiome">
        <title>Fine metagenomic profile of the Mediterranean stratified and mixed water columns revealed by assembly and recruitment.</title>
        <authorList>
            <person name="Haro-Moreno J.M."/>
            <person name="Lopez-Perez M."/>
            <person name="De La Torre J.R."/>
            <person name="Picazo A."/>
            <person name="Camacho A."/>
            <person name="Rodriguez-Valera F."/>
        </authorList>
    </citation>
    <scope>NUCLEOTIDE SEQUENCE [LARGE SCALE GENOMIC DNA]</scope>
    <source>
        <strain evidence="2">MED-G83</strain>
    </source>
</reference>
<dbReference type="SUPFAM" id="SSF56300">
    <property type="entry name" value="Metallo-dependent phosphatases"/>
    <property type="match status" value="1"/>
</dbReference>
<dbReference type="InterPro" id="IPR018946">
    <property type="entry name" value="PhoD-like_MPP"/>
</dbReference>